<reference evidence="4" key="1">
    <citation type="submission" date="2016-10" db="EMBL/GenBank/DDBJ databases">
        <authorList>
            <person name="Varghese N."/>
            <person name="Submissions S."/>
        </authorList>
    </citation>
    <scope>NUCLEOTIDE SEQUENCE [LARGE SCALE GENOMIC DNA]</scope>
    <source>
        <strain evidence="4">DSM 22620</strain>
    </source>
</reference>
<keyword evidence="1" id="KW-0378">Hydrolase</keyword>
<dbReference type="PANTHER" id="PTHR46124:SF2">
    <property type="entry name" value="D-AMINOACYL-TRNA DEACYLASE"/>
    <property type="match status" value="1"/>
</dbReference>
<feature type="binding site" evidence="2">
    <location>
        <position position="89"/>
    </location>
    <ligand>
        <name>a divalent metal cation</name>
        <dbReference type="ChEBI" id="CHEBI:60240"/>
        <label>1</label>
    </ligand>
</feature>
<evidence type="ECO:0000256" key="1">
    <source>
        <dbReference type="ARBA" id="ARBA00022801"/>
    </source>
</evidence>
<dbReference type="CDD" id="cd01310">
    <property type="entry name" value="TatD_DNAse"/>
    <property type="match status" value="1"/>
</dbReference>
<dbReference type="OrthoDB" id="9810005at2"/>
<keyword evidence="2" id="KW-0479">Metal-binding</keyword>
<dbReference type="GO" id="GO:0016788">
    <property type="term" value="F:hydrolase activity, acting on ester bonds"/>
    <property type="evidence" value="ECO:0007669"/>
    <property type="project" value="InterPro"/>
</dbReference>
<dbReference type="InterPro" id="IPR032466">
    <property type="entry name" value="Metal_Hydrolase"/>
</dbReference>
<dbReference type="RefSeq" id="WP_090862233.1">
    <property type="nucleotide sequence ID" value="NZ_LT629759.1"/>
</dbReference>
<dbReference type="PIRSF" id="PIRSF005902">
    <property type="entry name" value="DNase_TatD"/>
    <property type="match status" value="1"/>
</dbReference>
<dbReference type="InterPro" id="IPR001130">
    <property type="entry name" value="TatD-like"/>
</dbReference>
<gene>
    <name evidence="3" type="ORF">SAMN04489857_1036</name>
</gene>
<dbReference type="PROSITE" id="PS01137">
    <property type="entry name" value="TATD_1"/>
    <property type="match status" value="1"/>
</dbReference>
<accession>A0A1H1LMV5</accession>
<feature type="binding site" evidence="2">
    <location>
        <position position="133"/>
    </location>
    <ligand>
        <name>a divalent metal cation</name>
        <dbReference type="ChEBI" id="CHEBI:60240"/>
        <label>2</label>
    </ligand>
</feature>
<dbReference type="InterPro" id="IPR018228">
    <property type="entry name" value="DNase_TatD-rel_CS"/>
</dbReference>
<feature type="binding site" evidence="2">
    <location>
        <position position="9"/>
    </location>
    <ligand>
        <name>a divalent metal cation</name>
        <dbReference type="ChEBI" id="CHEBI:60240"/>
        <label>1</label>
    </ligand>
</feature>
<name>A0A1H1LMV5_9ACTN</name>
<proteinExistence type="predicted"/>
<dbReference type="AlphaFoldDB" id="A0A1H1LMV5"/>
<dbReference type="Proteomes" id="UP000199480">
    <property type="component" value="Chromosome I"/>
</dbReference>
<evidence type="ECO:0000256" key="2">
    <source>
        <dbReference type="PIRSR" id="PIRSR005902-1"/>
    </source>
</evidence>
<dbReference type="SUPFAM" id="SSF51556">
    <property type="entry name" value="Metallo-dependent hydrolases"/>
    <property type="match status" value="1"/>
</dbReference>
<sequence length="256" mass="27482">MQLFDAHCHLDFMSNMEEVARDAAADGLHVLATTVTPRGYLRARDALAGLPNVGVAVGAHPWWVADGRLSTADVEAAADLAGTTRLVGEVGMDFSPKHVPEGSKDVQRAAFRRICEAAATGSDPARPTVMSIHSVRSAAEVLEVLRTTGCLERCRCVFHWFSGSSDELHAAVVAGCWFSVNPMMLRTRRGREYARQVPLRRLLTETDLPAGEDVPFSAAQIEAALQECLAGIAEARGCDAEGLAQAVCDNAERLLA</sequence>
<dbReference type="EMBL" id="LT629759">
    <property type="protein sequence ID" value="SDR75924.1"/>
    <property type="molecule type" value="Genomic_DNA"/>
</dbReference>
<feature type="binding site" evidence="2">
    <location>
        <position position="207"/>
    </location>
    <ligand>
        <name>a divalent metal cation</name>
        <dbReference type="ChEBI" id="CHEBI:60240"/>
        <label>1</label>
    </ligand>
</feature>
<dbReference type="Pfam" id="PF01026">
    <property type="entry name" value="TatD_DNase"/>
    <property type="match status" value="1"/>
</dbReference>
<dbReference type="Gene3D" id="3.20.20.140">
    <property type="entry name" value="Metal-dependent hydrolases"/>
    <property type="match status" value="1"/>
</dbReference>
<protein>
    <submittedName>
        <fullName evidence="3">TatD DNase family protein</fullName>
    </submittedName>
</protein>
<feature type="binding site" evidence="2">
    <location>
        <position position="7"/>
    </location>
    <ligand>
        <name>a divalent metal cation</name>
        <dbReference type="ChEBI" id="CHEBI:60240"/>
        <label>1</label>
    </ligand>
</feature>
<dbReference type="PANTHER" id="PTHR46124">
    <property type="entry name" value="D-AMINOACYL-TRNA DEACYLASE"/>
    <property type="match status" value="1"/>
</dbReference>
<dbReference type="GO" id="GO:0046872">
    <property type="term" value="F:metal ion binding"/>
    <property type="evidence" value="ECO:0007669"/>
    <property type="project" value="UniProtKB-KW"/>
</dbReference>
<feature type="binding site" evidence="2">
    <location>
        <position position="159"/>
    </location>
    <ligand>
        <name>a divalent metal cation</name>
        <dbReference type="ChEBI" id="CHEBI:60240"/>
        <label>2</label>
    </ligand>
</feature>
<evidence type="ECO:0000313" key="3">
    <source>
        <dbReference type="EMBL" id="SDR75924.1"/>
    </source>
</evidence>
<dbReference type="GeneID" id="78500394"/>
<evidence type="ECO:0000313" key="4">
    <source>
        <dbReference type="Proteomes" id="UP000199480"/>
    </source>
</evidence>
<organism evidence="3 4">
    <name type="scientific">Parafannyhessea umbonata</name>
    <dbReference type="NCBI Taxonomy" id="604330"/>
    <lineage>
        <taxon>Bacteria</taxon>
        <taxon>Bacillati</taxon>
        <taxon>Actinomycetota</taxon>
        <taxon>Coriobacteriia</taxon>
        <taxon>Coriobacteriales</taxon>
        <taxon>Atopobiaceae</taxon>
        <taxon>Parafannyhessea</taxon>
    </lineage>
</organism>